<dbReference type="InterPro" id="IPR015970">
    <property type="entry name" value="P40_nucleoprot_sub2_BD-vir"/>
</dbReference>
<proteinExistence type="predicted"/>
<sequence length="359" mass="39606">MASMTLEIEDDVGAEICLPPQAEVNGYVARSIDDPSSAIATTKGGVIALLISILLVCFPQLYALRKIMDRVSPKRGVIIPERGETKWCGPNDKMTPVQILKALKMCLTLLYYLIKNPSKQPTTQVSARFSAMYIELRKGTPPAVPIEMGLDYPEAASWLSSQIGLPTLFTFLVKLQNDPSCGATGRALINQVVMVARHADMTPYLTIVDYLAADPTRSALLPGVGREAAEFRQMEKDLKEKHNHDFPFIKVLSLEGHERLSAQNYPNLFAVAIKYKSKHDRTFAAYAAKKSAACNLSDDVIQESLTKPIKRKAICNEADKDHVRKIFMIDPDALQSEESPNEALLTKLLAQMTGAQSTP</sequence>
<dbReference type="InterPro" id="IPR036260">
    <property type="entry name" value="P40_nucleoprot_sf_BD-vir"/>
</dbReference>
<accession>A0AA48P913</accession>
<gene>
    <name evidence="2" type="primary">N</name>
</gene>
<evidence type="ECO:0000256" key="1">
    <source>
        <dbReference type="SAM" id="Phobius"/>
    </source>
</evidence>
<dbReference type="SUPFAM" id="SSF101399">
    <property type="entry name" value="P40 nucleoprotein"/>
    <property type="match status" value="1"/>
</dbReference>
<dbReference type="InterPro" id="IPR009441">
    <property type="entry name" value="P40_nucleoprot_BD-vir"/>
</dbReference>
<keyword evidence="1" id="KW-0812">Transmembrane</keyword>
<feature type="transmembrane region" description="Helical" evidence="1">
    <location>
        <begin position="45"/>
        <end position="64"/>
    </location>
</feature>
<keyword evidence="1" id="KW-1133">Transmembrane helix</keyword>
<dbReference type="EMBL" id="BK063517">
    <property type="protein sequence ID" value="DBA13170.1"/>
    <property type="molecule type" value="Viral_cRNA"/>
</dbReference>
<dbReference type="Pfam" id="PF06407">
    <property type="entry name" value="BDV_P40"/>
    <property type="match status" value="1"/>
</dbReference>
<reference evidence="2" key="1">
    <citation type="journal article" date="2023" name="bioRxiv">
        <title>Diving Deep into Fish Bornaviruses: Uncovering Hidden Diversity and Transcriptional Strategies through Comprehensive Data Mining.</title>
        <authorList>
            <person name="Eshak M."/>
            <person name="Rubbenstroth D."/>
            <person name="Beer M."/>
            <person name="Pfaff F."/>
        </authorList>
    </citation>
    <scope>NUCLEOTIDE SEQUENCE</scope>
    <source>
        <strain evidence="2">QD_6</strain>
    </source>
</reference>
<organism evidence="2">
    <name type="scientific">finepatterned puffer bornavirus</name>
    <dbReference type="NCBI Taxonomy" id="3055758"/>
    <lineage>
        <taxon>Viruses</taxon>
        <taxon>Riboviria</taxon>
        <taxon>Orthornavirae</taxon>
        <taxon>Negarnaviricota</taxon>
        <taxon>Haploviricotina</taxon>
        <taxon>Monjiviricetes</taxon>
        <taxon>Mononegavirales</taxon>
        <taxon>Bornaviridae</taxon>
        <taxon>Cultervirus</taxon>
        <taxon>Cultervirus inflati</taxon>
    </lineage>
</organism>
<keyword evidence="1" id="KW-0472">Membrane</keyword>
<evidence type="ECO:0000313" key="2">
    <source>
        <dbReference type="EMBL" id="DBA13170.1"/>
    </source>
</evidence>
<protein>
    <submittedName>
        <fullName evidence="2">Nucleoprotein</fullName>
    </submittedName>
</protein>
<name>A0AA48P913_9MONO</name>
<dbReference type="Gene3D" id="1.10.3050.10">
    <property type="entry name" value="borna disease virus nucleoprotein, domain 2"/>
    <property type="match status" value="1"/>
</dbReference>